<dbReference type="KEGG" id="vg:5745525"/>
<evidence type="ECO:0000256" key="1">
    <source>
        <dbReference type="SAM" id="MobiDB-lite"/>
    </source>
</evidence>
<dbReference type="EMBL" id="DQ499600">
    <property type="protein sequence ID" value="ABF57549.1"/>
    <property type="molecule type" value="Genomic_DNA"/>
</dbReference>
<organism evidence="2 3">
    <name type="scientific">Corynebacterium phage P1201</name>
    <dbReference type="NCBI Taxonomy" id="384848"/>
    <lineage>
        <taxon>Viruses</taxon>
        <taxon>Duplodnaviria</taxon>
        <taxon>Heunggongvirae</taxon>
        <taxon>Uroviricota</taxon>
        <taxon>Caudoviricetes</taxon>
        <taxon>Zierdtviridae</taxon>
        <taxon>Toshachvirinae</taxon>
        <taxon>Chunghsingvirus</taxon>
        <taxon>Chunghsingvirus P1201</taxon>
        <taxon>Corynebacterium virus P1201</taxon>
    </lineage>
</organism>
<accession>A7IYG6</accession>
<keyword evidence="3" id="KW-1185">Reference proteome</keyword>
<dbReference type="Proteomes" id="UP000002414">
    <property type="component" value="Segment"/>
</dbReference>
<sequence length="101" mass="11316">MSQSSAPKRRICTPRPKQTIKHPGRYLLPLTRSENRMSVFHGDGEMSVSTTNAALQWNSDTPFHSETKTYDAMNATFINGYLSSAELSQFLADSRQGMEDS</sequence>
<reference evidence="2 3" key="1">
    <citation type="journal article" date="2008" name="Virology">
        <title>Genome sequence of the lytic bacteriophage P1201 from Corynebacterium glutamicum NCHU 87078: Evolutionary relationships to phages from Corynebacterineae.</title>
        <authorList>
            <person name="Chen C.L."/>
            <person name="Pan T.Y."/>
            <person name="Kan S.C."/>
            <person name="Kuan Y.C."/>
            <person name="Hong L.Y."/>
            <person name="Chiu K.R."/>
            <person name="Sheu C.S."/>
            <person name="Yang J.S."/>
            <person name="Hsu W.H."/>
            <person name="Hu H.Y."/>
        </authorList>
    </citation>
    <scope>NUCLEOTIDE SEQUENCE</scope>
</reference>
<name>A7IYG6_9CAUD</name>
<evidence type="ECO:0000313" key="3">
    <source>
        <dbReference type="Proteomes" id="UP000002414"/>
    </source>
</evidence>
<dbReference type="RefSeq" id="YP_001468997.1">
    <property type="nucleotide sequence ID" value="NC_009816.1"/>
</dbReference>
<feature type="compositionally biased region" description="Basic residues" evidence="1">
    <location>
        <begin position="7"/>
        <end position="21"/>
    </location>
</feature>
<protein>
    <submittedName>
        <fullName evidence="2">Gp99</fullName>
    </submittedName>
</protein>
<proteinExistence type="predicted"/>
<feature type="region of interest" description="Disordered" evidence="1">
    <location>
        <begin position="1"/>
        <end position="21"/>
    </location>
</feature>
<evidence type="ECO:0000313" key="2">
    <source>
        <dbReference type="EMBL" id="ABF57549.1"/>
    </source>
</evidence>
<dbReference type="GeneID" id="5745525"/>